<dbReference type="GO" id="GO:0046061">
    <property type="term" value="P:dATP catabolic process"/>
    <property type="evidence" value="ECO:0007669"/>
    <property type="project" value="TreeGrafter"/>
</dbReference>
<dbReference type="GO" id="GO:0047429">
    <property type="term" value="F:nucleoside triphosphate diphosphatase activity"/>
    <property type="evidence" value="ECO:0007669"/>
    <property type="project" value="TreeGrafter"/>
</dbReference>
<dbReference type="GO" id="GO:0006950">
    <property type="term" value="P:response to stress"/>
    <property type="evidence" value="ECO:0007669"/>
    <property type="project" value="UniProtKB-ARBA"/>
</dbReference>
<dbReference type="FunFam" id="1.10.287.1080:FF:000001">
    <property type="entry name" value="Nucleoside triphosphate pyrophosphohydrolase"/>
    <property type="match status" value="1"/>
</dbReference>
<keyword evidence="4" id="KW-1185">Reference proteome</keyword>
<dbReference type="GO" id="GO:0046081">
    <property type="term" value="P:dUTP catabolic process"/>
    <property type="evidence" value="ECO:0007669"/>
    <property type="project" value="TreeGrafter"/>
</dbReference>
<dbReference type="CDD" id="cd11528">
    <property type="entry name" value="NTP-PPase_MazG_Nterm"/>
    <property type="match status" value="1"/>
</dbReference>
<reference evidence="3 4" key="1">
    <citation type="submission" date="2019-08" db="EMBL/GenBank/DDBJ databases">
        <title>Agrococcus lahaulensis sp. nov., isolated from a cold desert of the Indian Himalayas.</title>
        <authorList>
            <person name="Qu J.H."/>
        </authorList>
    </citation>
    <scope>NUCLEOTIDE SEQUENCE [LARGE SCALE GENOMIC DNA]</scope>
    <source>
        <strain evidence="3 4">NS18</strain>
    </source>
</reference>
<evidence type="ECO:0000256" key="1">
    <source>
        <dbReference type="SAM" id="MobiDB-lite"/>
    </source>
</evidence>
<dbReference type="PANTHER" id="PTHR30522:SF0">
    <property type="entry name" value="NUCLEOSIDE TRIPHOSPHATE PYROPHOSPHOHYDROLASE"/>
    <property type="match status" value="1"/>
</dbReference>
<dbReference type="Pfam" id="PF03819">
    <property type="entry name" value="MazG"/>
    <property type="match status" value="1"/>
</dbReference>
<dbReference type="GO" id="GO:0046052">
    <property type="term" value="P:UTP catabolic process"/>
    <property type="evidence" value="ECO:0007669"/>
    <property type="project" value="TreeGrafter"/>
</dbReference>
<dbReference type="OrthoDB" id="9808939at2"/>
<evidence type="ECO:0000313" key="3">
    <source>
        <dbReference type="EMBL" id="KAA6430537.1"/>
    </source>
</evidence>
<sequence>MGGCAADGDLPAAQAGRRPGRAAGRGAGGGAHGVSALDDLVAVMARLRAPGGCPWDAEQTHASLVPFLIEEAHELAEAIEAGDADDAHLREELGDVLLQVVFHADIARAEGRFDLDDVARGLAEKLRRRHPHVFADVAVTGVDDVVANWDALKRAEKPERGSALDGIPAGLPALARAEKVLRRAERAGLTTSDATGPATEEALGAELLALVRGAAARELDAERALRAATRELEASLRAEEAGRA</sequence>
<accession>A0A5M8Q3S7</accession>
<dbReference type="PANTHER" id="PTHR30522">
    <property type="entry name" value="NUCLEOSIDE TRIPHOSPHATE PYROPHOSPHOHYDROLASE"/>
    <property type="match status" value="1"/>
</dbReference>
<dbReference type="InterPro" id="IPR011551">
    <property type="entry name" value="NTP_PyrPHydrolase_MazG"/>
</dbReference>
<evidence type="ECO:0000259" key="2">
    <source>
        <dbReference type="Pfam" id="PF03819"/>
    </source>
</evidence>
<dbReference type="Proteomes" id="UP000323221">
    <property type="component" value="Unassembled WGS sequence"/>
</dbReference>
<dbReference type="GO" id="GO:0046047">
    <property type="term" value="P:TTP catabolic process"/>
    <property type="evidence" value="ECO:0007669"/>
    <property type="project" value="TreeGrafter"/>
</dbReference>
<dbReference type="GO" id="GO:0046076">
    <property type="term" value="P:dTTP catabolic process"/>
    <property type="evidence" value="ECO:0007669"/>
    <property type="project" value="TreeGrafter"/>
</dbReference>
<comment type="caution">
    <text evidence="3">The sequence shown here is derived from an EMBL/GenBank/DDBJ whole genome shotgun (WGS) entry which is preliminary data.</text>
</comment>
<dbReference type="SUPFAM" id="SSF101386">
    <property type="entry name" value="all-alpha NTP pyrophosphatases"/>
    <property type="match status" value="1"/>
</dbReference>
<proteinExistence type="predicted"/>
<feature type="domain" description="NTP pyrophosphohydrolase MazG-like" evidence="2">
    <location>
        <begin position="59"/>
        <end position="134"/>
    </location>
</feature>
<dbReference type="EMBL" id="VOIR01000018">
    <property type="protein sequence ID" value="KAA6430537.1"/>
    <property type="molecule type" value="Genomic_DNA"/>
</dbReference>
<gene>
    <name evidence="3" type="ORF">FQ330_12485</name>
</gene>
<dbReference type="InterPro" id="IPR048015">
    <property type="entry name" value="NTP-PPase_MazG-like_N"/>
</dbReference>
<dbReference type="InterPro" id="IPR004518">
    <property type="entry name" value="MazG-like_dom"/>
</dbReference>
<organism evidence="3 4">
    <name type="scientific">Agrococcus sediminis</name>
    <dbReference type="NCBI Taxonomy" id="2599924"/>
    <lineage>
        <taxon>Bacteria</taxon>
        <taxon>Bacillati</taxon>
        <taxon>Actinomycetota</taxon>
        <taxon>Actinomycetes</taxon>
        <taxon>Micrococcales</taxon>
        <taxon>Microbacteriaceae</taxon>
        <taxon>Agrococcus</taxon>
    </lineage>
</organism>
<name>A0A5M8Q3S7_9MICO</name>
<dbReference type="Gene3D" id="1.10.287.1080">
    <property type="entry name" value="MazG-like"/>
    <property type="match status" value="1"/>
</dbReference>
<protein>
    <submittedName>
        <fullName evidence="3">MazG family protein</fullName>
    </submittedName>
</protein>
<evidence type="ECO:0000313" key="4">
    <source>
        <dbReference type="Proteomes" id="UP000323221"/>
    </source>
</evidence>
<feature type="region of interest" description="Disordered" evidence="1">
    <location>
        <begin position="1"/>
        <end position="31"/>
    </location>
</feature>
<dbReference type="AlphaFoldDB" id="A0A5M8Q3S7"/>
<dbReference type="GO" id="GO:0006203">
    <property type="term" value="P:dGTP catabolic process"/>
    <property type="evidence" value="ECO:0007669"/>
    <property type="project" value="TreeGrafter"/>
</dbReference>
<dbReference type="NCBIfam" id="TIGR00444">
    <property type="entry name" value="mazG"/>
    <property type="match status" value="1"/>
</dbReference>
<feature type="compositionally biased region" description="Low complexity" evidence="1">
    <location>
        <begin position="12"/>
        <end position="22"/>
    </location>
</feature>